<dbReference type="OrthoDB" id="10632060at2759"/>
<name>A0A2I0U286_LIMLA</name>
<organism evidence="1 2">
    <name type="scientific">Limosa lapponica baueri</name>
    <dbReference type="NCBI Taxonomy" id="1758121"/>
    <lineage>
        <taxon>Eukaryota</taxon>
        <taxon>Metazoa</taxon>
        <taxon>Chordata</taxon>
        <taxon>Craniata</taxon>
        <taxon>Vertebrata</taxon>
        <taxon>Euteleostomi</taxon>
        <taxon>Archelosauria</taxon>
        <taxon>Archosauria</taxon>
        <taxon>Dinosauria</taxon>
        <taxon>Saurischia</taxon>
        <taxon>Theropoda</taxon>
        <taxon>Coelurosauria</taxon>
        <taxon>Aves</taxon>
        <taxon>Neognathae</taxon>
        <taxon>Neoaves</taxon>
        <taxon>Charadriiformes</taxon>
        <taxon>Scolopacidae</taxon>
        <taxon>Limosa</taxon>
    </lineage>
</organism>
<keyword evidence="2" id="KW-1185">Reference proteome</keyword>
<protein>
    <submittedName>
        <fullName evidence="1">Uncharacterized protein</fullName>
    </submittedName>
</protein>
<reference evidence="2" key="2">
    <citation type="submission" date="2017-12" db="EMBL/GenBank/DDBJ databases">
        <title>Genome sequence of the Bar-tailed Godwit (Limosa lapponica baueri).</title>
        <authorList>
            <person name="Lima N.C.B."/>
            <person name="Parody-Merino A.M."/>
            <person name="Battley P.F."/>
            <person name="Fidler A.E."/>
            <person name="Prosdocimi F."/>
        </authorList>
    </citation>
    <scope>NUCLEOTIDE SEQUENCE [LARGE SCALE GENOMIC DNA]</scope>
</reference>
<gene>
    <name evidence="1" type="ORF">llap_9553</name>
</gene>
<sequence>MYVKPIIERLELEGTLKTIEFQPLCHGQGHLPLDKVSQSPIQPGLEHFQGWSIAEVGTAAISIKTNGLILLVVASFSSLGILTNGNSEIMHTGCEQRFVLNFVYKNACIFYTYYVKNTEYLVFEWYLWDIVGLEDKDGDHESNMIALGKQYTVSRTCCSVLAVASTPEESRVSALGQMEIDESGRFPPWLYFYIPK</sequence>
<proteinExistence type="predicted"/>
<evidence type="ECO:0000313" key="2">
    <source>
        <dbReference type="Proteomes" id="UP000233556"/>
    </source>
</evidence>
<dbReference type="EMBL" id="KZ506328">
    <property type="protein sequence ID" value="PKU40142.1"/>
    <property type="molecule type" value="Genomic_DNA"/>
</dbReference>
<dbReference type="Proteomes" id="UP000233556">
    <property type="component" value="Unassembled WGS sequence"/>
</dbReference>
<evidence type="ECO:0000313" key="1">
    <source>
        <dbReference type="EMBL" id="PKU40142.1"/>
    </source>
</evidence>
<reference evidence="2" key="1">
    <citation type="submission" date="2017-11" db="EMBL/GenBank/DDBJ databases">
        <authorList>
            <person name="Lima N.C."/>
            <person name="Parody-Merino A.M."/>
            <person name="Battley P.F."/>
            <person name="Fidler A.E."/>
            <person name="Prosdocimi F."/>
        </authorList>
    </citation>
    <scope>NUCLEOTIDE SEQUENCE [LARGE SCALE GENOMIC DNA]</scope>
</reference>
<dbReference type="AlphaFoldDB" id="A0A2I0U286"/>
<accession>A0A2I0U286</accession>